<dbReference type="InterPro" id="IPR023635">
    <property type="entry name" value="Peptide_deformylase"/>
</dbReference>
<sequence length="202" mass="22859">MRLPKNPDVLIMGHPLLFLQQPATEKSIISTENFQHNLNVLSLSQLKANGIGIAAPQIGWKARVMSIGISHENQQRYPKAVLIPQEFWINPTITEQSSDTCWTWEGCLSVPGIRGWVERPACITATGYNQQGESVTKELTGFHARIFQHEMDHLNGLLFTMRINDPTMIIPEQALQNKQQWKNNWPTEGAYKTSPGQLSEQK</sequence>
<dbReference type="PANTHER" id="PTHR10458">
    <property type="entry name" value="PEPTIDE DEFORMYLASE"/>
    <property type="match status" value="1"/>
</dbReference>
<protein>
    <submittedName>
        <fullName evidence="2">Peptide deformylase</fullName>
        <ecNumber evidence="2">3.5.1.88</ecNumber>
    </submittedName>
</protein>
<organism evidence="2">
    <name type="scientific">invertebrate metagenome</name>
    <dbReference type="NCBI Taxonomy" id="1711999"/>
    <lineage>
        <taxon>unclassified sequences</taxon>
        <taxon>metagenomes</taxon>
        <taxon>organismal metagenomes</taxon>
    </lineage>
</organism>
<dbReference type="AlphaFoldDB" id="A0A2H9T9W5"/>
<dbReference type="NCBIfam" id="TIGR00079">
    <property type="entry name" value="pept_deformyl"/>
    <property type="match status" value="1"/>
</dbReference>
<dbReference type="EC" id="3.5.1.88" evidence="2"/>
<gene>
    <name evidence="2" type="primary">def_2</name>
    <name evidence="2" type="ORF">CI610_01011</name>
</gene>
<comment type="similarity">
    <text evidence="1">Belongs to the polypeptide deformylase family.</text>
</comment>
<accession>A0A2H9T9W5</accession>
<evidence type="ECO:0000256" key="1">
    <source>
        <dbReference type="ARBA" id="ARBA00010759"/>
    </source>
</evidence>
<proteinExistence type="inferred from homology"/>
<dbReference type="GO" id="GO:0042586">
    <property type="term" value="F:peptide deformylase activity"/>
    <property type="evidence" value="ECO:0007669"/>
    <property type="project" value="UniProtKB-EC"/>
</dbReference>
<dbReference type="PRINTS" id="PR01576">
    <property type="entry name" value="PDEFORMYLASE"/>
</dbReference>
<dbReference type="CDD" id="cd00487">
    <property type="entry name" value="Pep_deformylase"/>
    <property type="match status" value="1"/>
</dbReference>
<dbReference type="Gene3D" id="3.90.45.10">
    <property type="entry name" value="Peptide deformylase"/>
    <property type="match status" value="1"/>
</dbReference>
<dbReference type="EMBL" id="NSIT01000036">
    <property type="protein sequence ID" value="PJE80030.1"/>
    <property type="molecule type" value="Genomic_DNA"/>
</dbReference>
<dbReference type="HAMAP" id="MF_00163">
    <property type="entry name" value="Pep_deformylase"/>
    <property type="match status" value="1"/>
</dbReference>
<name>A0A2H9T9W5_9ZZZZ</name>
<reference evidence="2" key="1">
    <citation type="journal article" date="2017" name="Appl. Environ. Microbiol.">
        <title>Molecular characterization of an Endozoicomonas-like organism causing infection in king scallop Pecten maximus L.</title>
        <authorList>
            <person name="Cano I."/>
            <person name="van Aerle R."/>
            <person name="Ross S."/>
            <person name="Verner-Jeffreys D.W."/>
            <person name="Paley R.K."/>
            <person name="Rimmer G."/>
            <person name="Ryder D."/>
            <person name="Hooper P."/>
            <person name="Stone D."/>
            <person name="Feist S.W."/>
        </authorList>
    </citation>
    <scope>NUCLEOTIDE SEQUENCE</scope>
</reference>
<evidence type="ECO:0000313" key="2">
    <source>
        <dbReference type="EMBL" id="PJE80030.1"/>
    </source>
</evidence>
<dbReference type="Pfam" id="PF01327">
    <property type="entry name" value="Pep_deformylase"/>
    <property type="match status" value="1"/>
</dbReference>
<keyword evidence="2" id="KW-0378">Hydrolase</keyword>
<dbReference type="PANTHER" id="PTHR10458:SF22">
    <property type="entry name" value="PEPTIDE DEFORMYLASE"/>
    <property type="match status" value="1"/>
</dbReference>
<dbReference type="NCBIfam" id="NF001159">
    <property type="entry name" value="PRK00150.1-3"/>
    <property type="match status" value="1"/>
</dbReference>
<comment type="caution">
    <text evidence="2">The sequence shown here is derived from an EMBL/GenBank/DDBJ whole genome shotgun (WGS) entry which is preliminary data.</text>
</comment>
<dbReference type="SUPFAM" id="SSF56420">
    <property type="entry name" value="Peptide deformylase"/>
    <property type="match status" value="1"/>
</dbReference>
<dbReference type="PIRSF" id="PIRSF004749">
    <property type="entry name" value="Pep_def"/>
    <property type="match status" value="1"/>
</dbReference>
<dbReference type="InterPro" id="IPR036821">
    <property type="entry name" value="Peptide_deformylase_sf"/>
</dbReference>